<proteinExistence type="inferred from homology"/>
<evidence type="ECO:0008006" key="7">
    <source>
        <dbReference type="Google" id="ProtNLM"/>
    </source>
</evidence>
<dbReference type="Proteomes" id="UP001333110">
    <property type="component" value="Unassembled WGS sequence"/>
</dbReference>
<protein>
    <recommendedName>
        <fullName evidence="7">Dishevelled binding antagonist of beta catenin 2</fullName>
    </recommendedName>
</protein>
<reference evidence="5 6" key="1">
    <citation type="journal article" date="2023" name="J. Hered.">
        <title>Chromosome-level genome of the wood stork (Mycteria americana) provides insight into avian chromosome evolution.</title>
        <authorList>
            <person name="Flamio R. Jr."/>
            <person name="Ramstad K.M."/>
        </authorList>
    </citation>
    <scope>NUCLEOTIDE SEQUENCE [LARGE SCALE GENOMIC DNA]</scope>
    <source>
        <strain evidence="5">JAX WOST 10</strain>
    </source>
</reference>
<evidence type="ECO:0000256" key="1">
    <source>
        <dbReference type="ARBA" id="ARBA00010807"/>
    </source>
</evidence>
<dbReference type="EMBL" id="JAUNZN010000003">
    <property type="protein sequence ID" value="KAK4824643.1"/>
    <property type="molecule type" value="Genomic_DNA"/>
</dbReference>
<evidence type="ECO:0000256" key="3">
    <source>
        <dbReference type="SAM" id="Coils"/>
    </source>
</evidence>
<sequence length="1026" mass="110004">MELQAPRFCEGNVIPASAHRTTSSHYFHLHAAAARRAGVLSPQHPRSSLPAGTGTLAPALRAVSSARCLSQGGRAPRPSSPPGRGTRRGLPPGQGRGRGRGRQEPPPRGAEGAHGHWLLSPRIHPGGGPGAARSRSPLPFPPSLSPSPVPTSPPKPQEPPRPRFTRSGASRGEGRAALAAGTARGGSSPAASPLPHCHGRGRGPALTMLLGAPRAGGWDRGRVGERLQAALAGLQELQVLREKQRELVRAALAMPQRPAAGGGEQPLSAHSKEHRLEATLTALKEQLSRLRRQDVGLKSHLDQLDQRISELKLDVSKTSSEYLDSDSRPSSGFYDLSDGGSCSLSNSCTSVYSESISSSHTSLLPGSQHPKARLSVFDYRPKSADETTVHTTSFQQQGTYVSDGCRITASTDISGTPARSRPRPVSTGDLERLIPADARFQKETDPKSMLPLCHAGDMHLLSMDPKFQNDLVSKNGIDVYPYPSPLHAVALQSPLFSLVGTSPETDLQAPPSKPMPSATGPSLIRTRTTTEAKPGGYINKLLQLTRCKGNNRADASEWVSTKSQPATMHQRLIITPSAGGVKINSSISQLEKQASSLESNKAEGKLQREVPEGECAKQQETMRCVNEEQPSTRPDAEPSAVNSCYPARSAARGSPLAEAAESSVERSSSCSQLCQEDSSPGTWNAKAVPPRKLPLKRCGNAKLANAGCHERVARTEFVRAQFVPAESHQVRVKFASSKTKAVKIKRRNSEKVLRPGKQAFCMEKARGALGAARLPAEWNQPQRPHEAKSLVRRPSYSGDVTGRSCSESSLFPVQARLPTVPSRPELYRASANALYSLEAACVDTANKKKQRKWQSTVEISAKAHLASLSSSFGLGAPRQPARRAGVLRTVSMRARSKSQRHGAYAKSESDHSEYSAECASLFHSTIAETSEGEVSDFTTNRFGDSESSESDSDGSSNSSSLALDCDEGDESELIWPEGSVRQSGTVQASSKPLPPVPKICRIKASKALKKKIRRFQPASLKVMTMV</sequence>
<evidence type="ECO:0000313" key="5">
    <source>
        <dbReference type="EMBL" id="KAK4824643.1"/>
    </source>
</evidence>
<feature type="region of interest" description="Disordered" evidence="4">
    <location>
        <begin position="933"/>
        <end position="964"/>
    </location>
</feature>
<feature type="region of interest" description="Disordered" evidence="4">
    <location>
        <begin position="872"/>
        <end position="909"/>
    </location>
</feature>
<evidence type="ECO:0000256" key="4">
    <source>
        <dbReference type="SAM" id="MobiDB-lite"/>
    </source>
</evidence>
<feature type="compositionally biased region" description="Pro residues" evidence="4">
    <location>
        <begin position="138"/>
        <end position="159"/>
    </location>
</feature>
<dbReference type="GO" id="GO:1900108">
    <property type="term" value="P:negative regulation of nodal signaling pathway"/>
    <property type="evidence" value="ECO:0007669"/>
    <property type="project" value="TreeGrafter"/>
</dbReference>
<feature type="region of interest" description="Disordered" evidence="4">
    <location>
        <begin position="68"/>
        <end position="202"/>
    </location>
</feature>
<dbReference type="GO" id="GO:0005737">
    <property type="term" value="C:cytoplasm"/>
    <property type="evidence" value="ECO:0007669"/>
    <property type="project" value="TreeGrafter"/>
</dbReference>
<feature type="compositionally biased region" description="Basic and acidic residues" evidence="4">
    <location>
        <begin position="600"/>
        <end position="617"/>
    </location>
</feature>
<comment type="similarity">
    <text evidence="1">Belongs to the dapper family.</text>
</comment>
<dbReference type="AlphaFoldDB" id="A0AAN7SD31"/>
<keyword evidence="6" id="KW-1185">Reference proteome</keyword>
<dbReference type="InterPro" id="IPR024843">
    <property type="entry name" value="Dapper"/>
</dbReference>
<organism evidence="5 6">
    <name type="scientific">Mycteria americana</name>
    <name type="common">Wood stork</name>
    <dbReference type="NCBI Taxonomy" id="33587"/>
    <lineage>
        <taxon>Eukaryota</taxon>
        <taxon>Metazoa</taxon>
        <taxon>Chordata</taxon>
        <taxon>Craniata</taxon>
        <taxon>Vertebrata</taxon>
        <taxon>Euteleostomi</taxon>
        <taxon>Archelosauria</taxon>
        <taxon>Archosauria</taxon>
        <taxon>Dinosauria</taxon>
        <taxon>Saurischia</taxon>
        <taxon>Theropoda</taxon>
        <taxon>Coelurosauria</taxon>
        <taxon>Aves</taxon>
        <taxon>Neognathae</taxon>
        <taxon>Neoaves</taxon>
        <taxon>Aequornithes</taxon>
        <taxon>Ciconiiformes</taxon>
        <taxon>Ciconiidae</taxon>
        <taxon>Mycteria</taxon>
    </lineage>
</organism>
<comment type="caution">
    <text evidence="5">The sequence shown here is derived from an EMBL/GenBank/DDBJ whole genome shotgun (WGS) entry which is preliminary data.</text>
</comment>
<name>A0AAN7SD31_MYCAM</name>
<dbReference type="PANTHER" id="PTHR15919:SF13">
    <property type="entry name" value="DAPPER HOMOLOG 2"/>
    <property type="match status" value="1"/>
</dbReference>
<keyword evidence="2 3" id="KW-0175">Coiled coil</keyword>
<evidence type="ECO:0000313" key="6">
    <source>
        <dbReference type="Proteomes" id="UP001333110"/>
    </source>
</evidence>
<evidence type="ECO:0000256" key="2">
    <source>
        <dbReference type="ARBA" id="ARBA00023054"/>
    </source>
</evidence>
<gene>
    <name evidence="5" type="ORF">QYF61_016949</name>
</gene>
<accession>A0AAN7SD31</accession>
<feature type="coiled-coil region" evidence="3">
    <location>
        <begin position="273"/>
        <end position="321"/>
    </location>
</feature>
<dbReference type="PANTHER" id="PTHR15919">
    <property type="entry name" value="DAPPER-RELATED"/>
    <property type="match status" value="1"/>
</dbReference>
<dbReference type="Pfam" id="PF15268">
    <property type="entry name" value="Dapper"/>
    <property type="match status" value="1"/>
</dbReference>
<feature type="region of interest" description="Disordered" evidence="4">
    <location>
        <begin position="592"/>
        <end position="648"/>
    </location>
</feature>
<feature type="compositionally biased region" description="Low complexity" evidence="4">
    <location>
        <begin position="166"/>
        <end position="188"/>
    </location>
</feature>
<feature type="region of interest" description="Disordered" evidence="4">
    <location>
        <begin position="503"/>
        <end position="522"/>
    </location>
</feature>
<feature type="compositionally biased region" description="Low complexity" evidence="4">
    <location>
        <begin position="72"/>
        <end position="93"/>
    </location>
</feature>